<organism evidence="2 3">
    <name type="scientific">Candidatus Mycosynbacter amalyticus</name>
    <dbReference type="NCBI Taxonomy" id="2665156"/>
    <lineage>
        <taxon>Bacteria</taxon>
        <taxon>Candidatus Saccharimonadota</taxon>
        <taxon>Candidatus Saccharimonadota incertae sedis</taxon>
        <taxon>Candidatus Mycosynbacter</taxon>
    </lineage>
</organism>
<dbReference type="Pfam" id="PF04014">
    <property type="entry name" value="MazE_antitoxin"/>
    <property type="match status" value="1"/>
</dbReference>
<dbReference type="GO" id="GO:0003677">
    <property type="term" value="F:DNA binding"/>
    <property type="evidence" value="ECO:0007669"/>
    <property type="project" value="UniProtKB-KW"/>
</dbReference>
<evidence type="ECO:0000313" key="3">
    <source>
        <dbReference type="Proteomes" id="UP001059824"/>
    </source>
</evidence>
<dbReference type="AlphaFoldDB" id="A0A857ML13"/>
<protein>
    <submittedName>
        <fullName evidence="2">AbrB/MazE/SpoVT family DNA-binding domain-containing protein</fullName>
    </submittedName>
</protein>
<dbReference type="SMART" id="SM00966">
    <property type="entry name" value="SpoVT_AbrB"/>
    <property type="match status" value="1"/>
</dbReference>
<keyword evidence="2" id="KW-0238">DNA-binding</keyword>
<dbReference type="Gene3D" id="2.10.260.10">
    <property type="match status" value="1"/>
</dbReference>
<dbReference type="SUPFAM" id="SSF89447">
    <property type="entry name" value="AbrB/MazE/MraZ-like"/>
    <property type="match status" value="1"/>
</dbReference>
<dbReference type="Proteomes" id="UP001059824">
    <property type="component" value="Chromosome"/>
</dbReference>
<keyword evidence="3" id="KW-1185">Reference proteome</keyword>
<proteinExistence type="predicted"/>
<dbReference type="EMBL" id="CP045921">
    <property type="protein sequence ID" value="QHN43263.1"/>
    <property type="molecule type" value="Genomic_DNA"/>
</dbReference>
<dbReference type="NCBIfam" id="TIGR01439">
    <property type="entry name" value="lp_hng_hel_AbrB"/>
    <property type="match status" value="1"/>
</dbReference>
<feature type="domain" description="SpoVT-AbrB" evidence="1">
    <location>
        <begin position="35"/>
        <end position="82"/>
    </location>
</feature>
<sequence>MRSNILYDLTYFSYLYILVGKGVCLMHDKKLYGTATVGTKGQVVIPAAAREALNINEGDKLYCVGSEKAGWTGFIKEEQLEHMLNTMVGHVESFQQMLQKEEDPKDAS</sequence>
<accession>A0A857ML13</accession>
<dbReference type="InterPro" id="IPR037914">
    <property type="entry name" value="SpoVT-AbrB_sf"/>
</dbReference>
<gene>
    <name evidence="2" type="ORF">GII36_05450</name>
</gene>
<reference evidence="2" key="1">
    <citation type="journal article" date="2021" name="Nat. Microbiol.">
        <title>Cocultivation of an ultrasmall environmental parasitic bacterium with lytic ability against bacteria associated with wastewater foams.</title>
        <authorList>
            <person name="Batinovic S."/>
            <person name="Rose J.J.A."/>
            <person name="Ratcliffe J."/>
            <person name="Seviour R.J."/>
            <person name="Petrovski S."/>
        </authorList>
    </citation>
    <scope>NUCLEOTIDE SEQUENCE</scope>
    <source>
        <strain evidence="2">JR1</strain>
    </source>
</reference>
<evidence type="ECO:0000259" key="1">
    <source>
        <dbReference type="SMART" id="SM00966"/>
    </source>
</evidence>
<dbReference type="InterPro" id="IPR007159">
    <property type="entry name" value="SpoVT-AbrB_dom"/>
</dbReference>
<evidence type="ECO:0000313" key="2">
    <source>
        <dbReference type="EMBL" id="QHN43263.1"/>
    </source>
</evidence>
<dbReference type="KEGG" id="mama:GII36_05450"/>
<name>A0A857ML13_9BACT</name>